<keyword evidence="11" id="KW-0902">Two-component regulatory system</keyword>
<dbReference type="CDD" id="cd00075">
    <property type="entry name" value="HATPase"/>
    <property type="match status" value="1"/>
</dbReference>
<dbReference type="InterPro" id="IPR003661">
    <property type="entry name" value="HisK_dim/P_dom"/>
</dbReference>
<dbReference type="Gene3D" id="3.30.565.10">
    <property type="entry name" value="Histidine kinase-like ATPase, C-terminal domain"/>
    <property type="match status" value="1"/>
</dbReference>
<keyword evidence="6" id="KW-0812">Transmembrane</keyword>
<dbReference type="Pfam" id="PF00512">
    <property type="entry name" value="HisKA"/>
    <property type="match status" value="1"/>
</dbReference>
<dbReference type="Proteomes" id="UP000769780">
    <property type="component" value="Unassembled WGS sequence"/>
</dbReference>
<keyword evidence="10" id="KW-1133">Transmembrane helix</keyword>
<keyword evidence="4" id="KW-0597">Phosphoprotein</keyword>
<reference evidence="14 15" key="1">
    <citation type="submission" date="2020-07" db="EMBL/GenBank/DDBJ databases">
        <title>Fungal Genomes of the International Space Station.</title>
        <authorList>
            <person name="Seuylemezian A."/>
            <person name="Singh N.K."/>
            <person name="Wood J."/>
            <person name="Venkateswaran K."/>
        </authorList>
    </citation>
    <scope>NUCLEOTIDE SEQUENCE [LARGE SCALE GENOMIC DNA]</scope>
    <source>
        <strain evidence="14 15">PL-B2</strain>
    </source>
</reference>
<dbReference type="PANTHER" id="PTHR45528:SF8">
    <property type="entry name" value="HISTIDINE KINASE"/>
    <property type="match status" value="1"/>
</dbReference>
<dbReference type="InterPro" id="IPR004358">
    <property type="entry name" value="Sig_transdc_His_kin-like_C"/>
</dbReference>
<evidence type="ECO:0000259" key="13">
    <source>
        <dbReference type="PROSITE" id="PS50109"/>
    </source>
</evidence>
<dbReference type="RefSeq" id="WP_221872266.1">
    <property type="nucleotide sequence ID" value="NZ_JACWFH010000008.1"/>
</dbReference>
<keyword evidence="9" id="KW-0067">ATP-binding</keyword>
<dbReference type="SUPFAM" id="SSF55874">
    <property type="entry name" value="ATPase domain of HSP90 chaperone/DNA topoisomerase II/histidine kinase"/>
    <property type="match status" value="1"/>
</dbReference>
<dbReference type="InterPro" id="IPR036097">
    <property type="entry name" value="HisK_dim/P_sf"/>
</dbReference>
<accession>A0ABS7K2B2</accession>
<dbReference type="SUPFAM" id="SSF47384">
    <property type="entry name" value="Homodimeric domain of signal transducing histidine kinase"/>
    <property type="match status" value="1"/>
</dbReference>
<sequence length="307" mass="35655">MIYVTMILIFIALFILIRLIFLKKEIRSVTEQLQERHHDEIDKKIRLSFFDKDLEKMAKEINVQIDETKKANAQKRRTENELKQAISNISHDIRTPMTSILGYIQFLEDDHIPSEIRKEYILIVKNGALRLKVLLEDFFELSVIESTDYPLKLEFIQLNDLVLEVLVGFYEEFNQKNIQPTINIPKDDIRVKADSSAVKRVIENLVTNALKHSTGNVTITLKSTHSFIELTVSNPASQLKEEDLFHLFDRFYKADQSRKGKGTGLGLSIAKSLMEKMNGNLSAELKDNQLFMKCRWKISEYQKSKNC</sequence>
<dbReference type="GO" id="GO:0016301">
    <property type="term" value="F:kinase activity"/>
    <property type="evidence" value="ECO:0007669"/>
    <property type="project" value="UniProtKB-KW"/>
</dbReference>
<keyword evidence="7" id="KW-0547">Nucleotide-binding</keyword>
<evidence type="ECO:0000313" key="15">
    <source>
        <dbReference type="Proteomes" id="UP000769780"/>
    </source>
</evidence>
<name>A0ABS7K2B2_9BACI</name>
<comment type="caution">
    <text evidence="14">The sequence shown here is derived from an EMBL/GenBank/DDBJ whole genome shotgun (WGS) entry which is preliminary data.</text>
</comment>
<comment type="subcellular location">
    <subcellularLocation>
        <location evidence="2">Membrane</location>
        <topology evidence="2">Multi-pass membrane protein</topology>
    </subcellularLocation>
</comment>
<evidence type="ECO:0000256" key="3">
    <source>
        <dbReference type="ARBA" id="ARBA00012438"/>
    </source>
</evidence>
<evidence type="ECO:0000256" key="6">
    <source>
        <dbReference type="ARBA" id="ARBA00022692"/>
    </source>
</evidence>
<keyword evidence="12" id="KW-0472">Membrane</keyword>
<evidence type="ECO:0000256" key="5">
    <source>
        <dbReference type="ARBA" id="ARBA00022679"/>
    </source>
</evidence>
<evidence type="ECO:0000256" key="2">
    <source>
        <dbReference type="ARBA" id="ARBA00004141"/>
    </source>
</evidence>
<comment type="catalytic activity">
    <reaction evidence="1">
        <text>ATP + protein L-histidine = ADP + protein N-phospho-L-histidine.</text>
        <dbReference type="EC" id="2.7.13.3"/>
    </reaction>
</comment>
<dbReference type="EMBL" id="JACWFH010000008">
    <property type="protein sequence ID" value="MBY0096409.1"/>
    <property type="molecule type" value="Genomic_DNA"/>
</dbReference>
<dbReference type="InterPro" id="IPR003594">
    <property type="entry name" value="HATPase_dom"/>
</dbReference>
<feature type="domain" description="Histidine kinase" evidence="13">
    <location>
        <begin position="88"/>
        <end position="284"/>
    </location>
</feature>
<dbReference type="PROSITE" id="PS50109">
    <property type="entry name" value="HIS_KIN"/>
    <property type="match status" value="1"/>
</dbReference>
<dbReference type="CDD" id="cd00082">
    <property type="entry name" value="HisKA"/>
    <property type="match status" value="1"/>
</dbReference>
<dbReference type="InterPro" id="IPR050398">
    <property type="entry name" value="HssS/ArlS-like"/>
</dbReference>
<protein>
    <recommendedName>
        <fullName evidence="3">histidine kinase</fullName>
        <ecNumber evidence="3">2.7.13.3</ecNumber>
    </recommendedName>
</protein>
<keyword evidence="15" id="KW-1185">Reference proteome</keyword>
<dbReference type="EC" id="2.7.13.3" evidence="3"/>
<proteinExistence type="predicted"/>
<dbReference type="Pfam" id="PF02518">
    <property type="entry name" value="HATPase_c"/>
    <property type="match status" value="1"/>
</dbReference>
<evidence type="ECO:0000313" key="14">
    <source>
        <dbReference type="EMBL" id="MBY0096409.1"/>
    </source>
</evidence>
<evidence type="ECO:0000256" key="12">
    <source>
        <dbReference type="ARBA" id="ARBA00023136"/>
    </source>
</evidence>
<keyword evidence="5" id="KW-0808">Transferase</keyword>
<evidence type="ECO:0000256" key="11">
    <source>
        <dbReference type="ARBA" id="ARBA00023012"/>
    </source>
</evidence>
<organism evidence="14 15">
    <name type="scientific">Mesobacillus maritimus</name>
    <dbReference type="NCBI Taxonomy" id="1643336"/>
    <lineage>
        <taxon>Bacteria</taxon>
        <taxon>Bacillati</taxon>
        <taxon>Bacillota</taxon>
        <taxon>Bacilli</taxon>
        <taxon>Bacillales</taxon>
        <taxon>Bacillaceae</taxon>
        <taxon>Mesobacillus</taxon>
    </lineage>
</organism>
<evidence type="ECO:0000256" key="10">
    <source>
        <dbReference type="ARBA" id="ARBA00022989"/>
    </source>
</evidence>
<evidence type="ECO:0000256" key="8">
    <source>
        <dbReference type="ARBA" id="ARBA00022777"/>
    </source>
</evidence>
<dbReference type="PRINTS" id="PR00344">
    <property type="entry name" value="BCTRLSENSOR"/>
</dbReference>
<evidence type="ECO:0000256" key="1">
    <source>
        <dbReference type="ARBA" id="ARBA00000085"/>
    </source>
</evidence>
<keyword evidence="8 14" id="KW-0418">Kinase</keyword>
<evidence type="ECO:0000256" key="9">
    <source>
        <dbReference type="ARBA" id="ARBA00022840"/>
    </source>
</evidence>
<evidence type="ECO:0000256" key="4">
    <source>
        <dbReference type="ARBA" id="ARBA00022553"/>
    </source>
</evidence>
<dbReference type="InterPro" id="IPR005467">
    <property type="entry name" value="His_kinase_dom"/>
</dbReference>
<dbReference type="SMART" id="SM00387">
    <property type="entry name" value="HATPase_c"/>
    <property type="match status" value="1"/>
</dbReference>
<dbReference type="Gene3D" id="1.10.287.130">
    <property type="match status" value="1"/>
</dbReference>
<gene>
    <name evidence="14" type="ORF">H0185_06280</name>
</gene>
<dbReference type="SMART" id="SM00388">
    <property type="entry name" value="HisKA"/>
    <property type="match status" value="1"/>
</dbReference>
<dbReference type="PANTHER" id="PTHR45528">
    <property type="entry name" value="SENSOR HISTIDINE KINASE CPXA"/>
    <property type="match status" value="1"/>
</dbReference>
<evidence type="ECO:0000256" key="7">
    <source>
        <dbReference type="ARBA" id="ARBA00022741"/>
    </source>
</evidence>
<dbReference type="InterPro" id="IPR036890">
    <property type="entry name" value="HATPase_C_sf"/>
</dbReference>